<dbReference type="PANTHER" id="PTHR11638:SF18">
    <property type="entry name" value="HEAT SHOCK PROTEIN 104"/>
    <property type="match status" value="1"/>
</dbReference>
<dbReference type="InterPro" id="IPR001270">
    <property type="entry name" value="ClpA/B"/>
</dbReference>
<feature type="domain" description="AAA+ ATPase" evidence="6">
    <location>
        <begin position="50"/>
        <end position="192"/>
    </location>
</feature>
<dbReference type="GO" id="GO:0006508">
    <property type="term" value="P:proteolysis"/>
    <property type="evidence" value="ECO:0007669"/>
    <property type="project" value="UniProtKB-KW"/>
</dbReference>
<dbReference type="RefSeq" id="WP_002960234.1">
    <property type="nucleotide sequence ID" value="NZ_CP029490.1"/>
</dbReference>
<dbReference type="SMART" id="SM01086">
    <property type="entry name" value="ClpB_D2-small"/>
    <property type="match status" value="1"/>
</dbReference>
<dbReference type="Gene3D" id="3.40.50.300">
    <property type="entry name" value="P-loop containing nucleotide triphosphate hydrolases"/>
    <property type="match status" value="2"/>
</dbReference>
<keyword evidence="9" id="KW-1185">Reference proteome</keyword>
<proteinExistence type="predicted"/>
<dbReference type="CDD" id="cd00009">
    <property type="entry name" value="AAA"/>
    <property type="match status" value="1"/>
</dbReference>
<keyword evidence="8" id="KW-0378">Hydrolase</keyword>
<evidence type="ECO:0000259" key="7">
    <source>
        <dbReference type="SMART" id="SM01086"/>
    </source>
</evidence>
<evidence type="ECO:0000313" key="8">
    <source>
        <dbReference type="EMBL" id="AWN21449.1"/>
    </source>
</evidence>
<organism evidence="8 9">
    <name type="scientific">Streptococcus sobrinus</name>
    <dbReference type="NCBI Taxonomy" id="1310"/>
    <lineage>
        <taxon>Bacteria</taxon>
        <taxon>Bacillati</taxon>
        <taxon>Bacillota</taxon>
        <taxon>Bacilli</taxon>
        <taxon>Lactobacillales</taxon>
        <taxon>Streptococcaceae</taxon>
        <taxon>Streptococcus</taxon>
    </lineage>
</organism>
<name>A0ABM6W7A4_9STRE</name>
<accession>A0ABM6W7A4</accession>
<dbReference type="Gene3D" id="1.10.8.60">
    <property type="match status" value="2"/>
</dbReference>
<evidence type="ECO:0000256" key="5">
    <source>
        <dbReference type="ARBA" id="ARBA00025613"/>
    </source>
</evidence>
<dbReference type="InterPro" id="IPR003593">
    <property type="entry name" value="AAA+_ATPase"/>
</dbReference>
<gene>
    <name evidence="8" type="ORF">DK182_08975</name>
</gene>
<keyword evidence="2" id="KW-0547">Nucleotide-binding</keyword>
<dbReference type="SUPFAM" id="SSF52540">
    <property type="entry name" value="P-loop containing nucleoside triphosphate hydrolases"/>
    <property type="match status" value="2"/>
</dbReference>
<keyword evidence="4" id="KW-0143">Chaperone</keyword>
<feature type="domain" description="AAA+ ATPase" evidence="6">
    <location>
        <begin position="324"/>
        <end position="499"/>
    </location>
</feature>
<keyword evidence="8" id="KW-0645">Protease</keyword>
<feature type="domain" description="Clp ATPase C-terminal" evidence="7">
    <location>
        <begin position="498"/>
        <end position="590"/>
    </location>
</feature>
<dbReference type="PROSITE" id="PS00870">
    <property type="entry name" value="CLPAB_1"/>
    <property type="match status" value="1"/>
</dbReference>
<dbReference type="SMART" id="SM00382">
    <property type="entry name" value="AAA"/>
    <property type="match status" value="2"/>
</dbReference>
<dbReference type="Pfam" id="PF17871">
    <property type="entry name" value="AAA_lid_9"/>
    <property type="match status" value="1"/>
</dbReference>
<keyword evidence="1" id="KW-0677">Repeat</keyword>
<dbReference type="InterPro" id="IPR050130">
    <property type="entry name" value="ClpA_ClpB"/>
</dbReference>
<evidence type="ECO:0000313" key="9">
    <source>
        <dbReference type="Proteomes" id="UP000245369"/>
    </source>
</evidence>
<sequence>MAGETEQKPSVLEEFANNLSSKVLSKPDDYEVYGRDEEVEDVILALLRKGKNSPVLIGEPGVGKTAVVEGLALRIARGQVPARLQGLTVYNLELSSLTGEGDFIAKFKQIIDELVDRRGEVLMFMDEIHTIVGAGGQEGQALDAGNVIKPVLARGEIQLIGATTLDEYHQYIETDKALERRMPPIMIDEPSEEEAITILNLAKAPYEEFHQVTYSEEAIRQAVSLSIRYITDKYLPDKAFDLIDEAGSLAASRGQIEITEAEVAEILRRKTGIPVTTILQGTDDRLEKLSDALHQRVKGQDGVIDAMIRAVSIAQEGLQDESKPFGTFLLLGPTGVGKTEFAKATAQGLFGSEESLIRFDMSEYMEKGDDKKLIGDAKTGTKGDLTEKVKRRPYSVLLFDEIEKADASVLDLFLQILDDGRLTDATGRLVSFKNTLVLMTTNLGARKVNDQFDIKGDIDKLDNEQLKKLEKNMNRVLKNDLRPEFINRFDYKLIFNVLTEKLILKIVDKDMDLVAQRLAKHGMSVSYDQAVANYLSRNGTDEKNGARPLARLISDEVVAPIADLKRRLRREHGSSAGYHIIISAVGELKDESHRKERQHLEFEAILQEVA</sequence>
<dbReference type="InterPro" id="IPR019489">
    <property type="entry name" value="Clp_ATPase_C"/>
</dbReference>
<dbReference type="InterPro" id="IPR027417">
    <property type="entry name" value="P-loop_NTPase"/>
</dbReference>
<dbReference type="InterPro" id="IPR003959">
    <property type="entry name" value="ATPase_AAA_core"/>
</dbReference>
<dbReference type="GeneID" id="93924637"/>
<dbReference type="GO" id="GO:0008233">
    <property type="term" value="F:peptidase activity"/>
    <property type="evidence" value="ECO:0007669"/>
    <property type="project" value="UniProtKB-KW"/>
</dbReference>
<dbReference type="PRINTS" id="PR00300">
    <property type="entry name" value="CLPPROTEASEA"/>
</dbReference>
<dbReference type="InterPro" id="IPR041546">
    <property type="entry name" value="ClpA/ClpB_AAA_lid"/>
</dbReference>
<dbReference type="EMBL" id="CP029490">
    <property type="protein sequence ID" value="AWN21449.1"/>
    <property type="molecule type" value="Genomic_DNA"/>
</dbReference>
<dbReference type="Pfam" id="PF10431">
    <property type="entry name" value="ClpB_D2-small"/>
    <property type="match status" value="1"/>
</dbReference>
<evidence type="ECO:0000256" key="4">
    <source>
        <dbReference type="ARBA" id="ARBA00023186"/>
    </source>
</evidence>
<dbReference type="PANTHER" id="PTHR11638">
    <property type="entry name" value="ATP-DEPENDENT CLP PROTEASE"/>
    <property type="match status" value="1"/>
</dbReference>
<evidence type="ECO:0000259" key="6">
    <source>
        <dbReference type="SMART" id="SM00382"/>
    </source>
</evidence>
<reference evidence="8 9" key="1">
    <citation type="submission" date="2018-05" db="EMBL/GenBank/DDBJ databases">
        <title>Complete genome sequences of Streptococcus sobrinus.</title>
        <authorList>
            <person name="Sales M."/>
            <person name="Jensen P.A."/>
        </authorList>
    </citation>
    <scope>NUCLEOTIDE SEQUENCE [LARGE SCALE GENOMIC DNA]</scope>
    <source>
        <strain evidence="8 9">SL1</strain>
    </source>
</reference>
<protein>
    <submittedName>
        <fullName evidence="8">ATP-dependent Clp protease ATP-binding subunit</fullName>
    </submittedName>
</protein>
<dbReference type="CDD" id="cd19499">
    <property type="entry name" value="RecA-like_ClpB_Hsp104-like"/>
    <property type="match status" value="1"/>
</dbReference>
<dbReference type="Pfam" id="PF07724">
    <property type="entry name" value="AAA_2"/>
    <property type="match status" value="1"/>
</dbReference>
<dbReference type="GO" id="GO:0005524">
    <property type="term" value="F:ATP binding"/>
    <property type="evidence" value="ECO:0007669"/>
    <property type="project" value="UniProtKB-KW"/>
</dbReference>
<evidence type="ECO:0000256" key="2">
    <source>
        <dbReference type="ARBA" id="ARBA00022741"/>
    </source>
</evidence>
<dbReference type="Pfam" id="PF00004">
    <property type="entry name" value="AAA"/>
    <property type="match status" value="1"/>
</dbReference>
<keyword evidence="3 8" id="KW-0067">ATP-binding</keyword>
<comment type="function">
    <text evidence="5">Part of a stress-induced multi-chaperone system, it is involved in the recovery of the cell from heat-induced damage, in cooperation with DnaK, DnaJ and GrpE. Acts before DnaK, in the processing of protein aggregates. Protein binding stimulates the ATPase activity; ATP hydrolysis unfolds the denatured protein aggregates, which probably helps expose new hydrophobic binding sites on the surface of ClpB-bound aggregates, contributing to the solubilization and refolding of denatured protein aggregates by DnaK.</text>
</comment>
<dbReference type="Proteomes" id="UP000245369">
    <property type="component" value="Chromosome"/>
</dbReference>
<dbReference type="InterPro" id="IPR018368">
    <property type="entry name" value="ClpA/B_CS1"/>
</dbReference>
<evidence type="ECO:0000256" key="3">
    <source>
        <dbReference type="ARBA" id="ARBA00022840"/>
    </source>
</evidence>
<evidence type="ECO:0000256" key="1">
    <source>
        <dbReference type="ARBA" id="ARBA00022737"/>
    </source>
</evidence>